<dbReference type="GO" id="GO:0005634">
    <property type="term" value="C:nucleus"/>
    <property type="evidence" value="ECO:0007669"/>
    <property type="project" value="UniProtKB-SubCell"/>
</dbReference>
<dbReference type="SMART" id="SM00213">
    <property type="entry name" value="UBQ"/>
    <property type="match status" value="1"/>
</dbReference>
<evidence type="ECO:0000256" key="8">
    <source>
        <dbReference type="ARBA" id="ARBA00023242"/>
    </source>
</evidence>
<dbReference type="Gene3D" id="3.10.20.90">
    <property type="entry name" value="Phosphatidylinositol 3-kinase Catalytic Subunit, Chain A, domain 1"/>
    <property type="match status" value="2"/>
</dbReference>
<protein>
    <recommendedName>
        <fullName evidence="9">Ubiquitin-like domain-containing protein</fullName>
    </recommendedName>
</protein>
<dbReference type="InterPro" id="IPR000626">
    <property type="entry name" value="Ubiquitin-like_dom"/>
</dbReference>
<sequence length="99" mass="11153">FQVFVKTCTGKTITIDVEGSETIESVKEKINAKDGTPVQRQRLIYAGKLLRNDLTVDDFDIKRECTIQMLIFSQSFQVFVKTCTGKTITIDVEGSETIE</sequence>
<feature type="domain" description="Ubiquitin-like" evidence="9">
    <location>
        <begin position="1"/>
        <end position="71"/>
    </location>
</feature>
<evidence type="ECO:0000256" key="7">
    <source>
        <dbReference type="ARBA" id="ARBA00022843"/>
    </source>
</evidence>
<feature type="non-terminal residue" evidence="10">
    <location>
        <position position="1"/>
    </location>
</feature>
<dbReference type="OMA" id="PEQHYLI"/>
<dbReference type="FunCoup" id="R7V700">
    <property type="interactions" value="1771"/>
</dbReference>
<dbReference type="AlphaFoldDB" id="R7V700"/>
<reference evidence="12" key="1">
    <citation type="submission" date="2012-12" db="EMBL/GenBank/DDBJ databases">
        <authorList>
            <person name="Hellsten U."/>
            <person name="Grimwood J."/>
            <person name="Chapman J.A."/>
            <person name="Shapiro H."/>
            <person name="Aerts A."/>
            <person name="Otillar R.P."/>
            <person name="Terry A.Y."/>
            <person name="Boore J.L."/>
            <person name="Simakov O."/>
            <person name="Marletaz F."/>
            <person name="Cho S.-J."/>
            <person name="Edsinger-Gonzales E."/>
            <person name="Havlak P."/>
            <person name="Kuo D.-H."/>
            <person name="Larsson T."/>
            <person name="Lv J."/>
            <person name="Arendt D."/>
            <person name="Savage R."/>
            <person name="Osoegawa K."/>
            <person name="de Jong P."/>
            <person name="Lindberg D.R."/>
            <person name="Seaver E.C."/>
            <person name="Weisblat D.A."/>
            <person name="Putnam N.H."/>
            <person name="Grigoriev I.V."/>
            <person name="Rokhsar D.S."/>
        </authorList>
    </citation>
    <scope>NUCLEOTIDE SEQUENCE</scope>
    <source>
        <strain evidence="12">I ESC-2004</strain>
    </source>
</reference>
<name>R7V700_CAPTE</name>
<evidence type="ECO:0000259" key="9">
    <source>
        <dbReference type="PROSITE" id="PS50053"/>
    </source>
</evidence>
<keyword evidence="8" id="KW-0539">Nucleus</keyword>
<dbReference type="InterPro" id="IPR029071">
    <property type="entry name" value="Ubiquitin-like_domsf"/>
</dbReference>
<dbReference type="HOGENOM" id="CLU_010412_6_1_1"/>
<feature type="non-terminal residue" evidence="10">
    <location>
        <position position="99"/>
    </location>
</feature>
<evidence type="ECO:0000313" key="10">
    <source>
        <dbReference type="EMBL" id="ELU14349.1"/>
    </source>
</evidence>
<dbReference type="EMBL" id="AMQN01038739">
    <property type="status" value="NOT_ANNOTATED_CDS"/>
    <property type="molecule type" value="Genomic_DNA"/>
</dbReference>
<keyword evidence="5" id="KW-1017">Isopeptide bond</keyword>
<keyword evidence="4" id="KW-0963">Cytoplasm</keyword>
<dbReference type="OrthoDB" id="428577at2759"/>
<gene>
    <name evidence="10" type="ORF">CAPTEDRAFT_61275</name>
</gene>
<evidence type="ECO:0000256" key="5">
    <source>
        <dbReference type="ARBA" id="ARBA00022499"/>
    </source>
</evidence>
<dbReference type="InterPro" id="IPR019956">
    <property type="entry name" value="Ubiquitin_dom"/>
</dbReference>
<dbReference type="PROSITE" id="PS50053">
    <property type="entry name" value="UBIQUITIN_2"/>
    <property type="match status" value="1"/>
</dbReference>
<dbReference type="FunFam" id="3.10.20.90:FF:000205">
    <property type="entry name" value="2'-5'-oligoadenylate synthase-like protein 2"/>
    <property type="match status" value="1"/>
</dbReference>
<dbReference type="InterPro" id="IPR050158">
    <property type="entry name" value="Ubiquitin_ubiquitin-like"/>
</dbReference>
<keyword evidence="6" id="KW-0677">Repeat</keyword>
<dbReference type="PRINTS" id="PR00348">
    <property type="entry name" value="UBIQUITIN"/>
</dbReference>
<evidence type="ECO:0000256" key="6">
    <source>
        <dbReference type="ARBA" id="ARBA00022737"/>
    </source>
</evidence>
<dbReference type="EMBL" id="KB294573">
    <property type="protein sequence ID" value="ELU14349.1"/>
    <property type="molecule type" value="Genomic_DNA"/>
</dbReference>
<dbReference type="Pfam" id="PF00240">
    <property type="entry name" value="ubiquitin"/>
    <property type="match status" value="1"/>
</dbReference>
<evidence type="ECO:0000256" key="4">
    <source>
        <dbReference type="ARBA" id="ARBA00022490"/>
    </source>
</evidence>
<dbReference type="FunFam" id="3.10.20.90:FF:000469">
    <property type="entry name" value="Polyubiquitin-C"/>
    <property type="match status" value="1"/>
</dbReference>
<dbReference type="GO" id="GO:0005737">
    <property type="term" value="C:cytoplasm"/>
    <property type="evidence" value="ECO:0007669"/>
    <property type="project" value="UniProtKB-SubCell"/>
</dbReference>
<evidence type="ECO:0000256" key="1">
    <source>
        <dbReference type="ARBA" id="ARBA00004123"/>
    </source>
</evidence>
<dbReference type="EnsemblMetazoa" id="CapteT61275">
    <property type="protein sequence ID" value="CapteP61275"/>
    <property type="gene ID" value="CapteG61275"/>
</dbReference>
<evidence type="ECO:0000313" key="11">
    <source>
        <dbReference type="EnsemblMetazoa" id="CapteP61275"/>
    </source>
</evidence>
<dbReference type="PANTHER" id="PTHR10666">
    <property type="entry name" value="UBIQUITIN"/>
    <property type="match status" value="1"/>
</dbReference>
<comment type="similarity">
    <text evidence="3">Belongs to the ubiquitin family.</text>
</comment>
<reference evidence="10 12" key="2">
    <citation type="journal article" date="2013" name="Nature">
        <title>Insights into bilaterian evolution from three spiralian genomes.</title>
        <authorList>
            <person name="Simakov O."/>
            <person name="Marletaz F."/>
            <person name="Cho S.J."/>
            <person name="Edsinger-Gonzales E."/>
            <person name="Havlak P."/>
            <person name="Hellsten U."/>
            <person name="Kuo D.H."/>
            <person name="Larsson T."/>
            <person name="Lv J."/>
            <person name="Arendt D."/>
            <person name="Savage R."/>
            <person name="Osoegawa K."/>
            <person name="de Jong P."/>
            <person name="Grimwood J."/>
            <person name="Chapman J.A."/>
            <person name="Shapiro H."/>
            <person name="Aerts A."/>
            <person name="Otillar R.P."/>
            <person name="Terry A.Y."/>
            <person name="Boore J.L."/>
            <person name="Grigoriev I.V."/>
            <person name="Lindberg D.R."/>
            <person name="Seaver E.C."/>
            <person name="Weisblat D.A."/>
            <person name="Putnam N.H."/>
            <person name="Rokhsar D.S."/>
        </authorList>
    </citation>
    <scope>NUCLEOTIDE SEQUENCE</scope>
    <source>
        <strain evidence="10 12">I ESC-2004</strain>
    </source>
</reference>
<keyword evidence="12" id="KW-1185">Reference proteome</keyword>
<comment type="subcellular location">
    <subcellularLocation>
        <location evidence="2">Cytoplasm</location>
    </subcellularLocation>
    <subcellularLocation>
        <location evidence="1">Nucleus</location>
    </subcellularLocation>
</comment>
<evidence type="ECO:0000256" key="2">
    <source>
        <dbReference type="ARBA" id="ARBA00004496"/>
    </source>
</evidence>
<reference evidence="11" key="3">
    <citation type="submission" date="2015-06" db="UniProtKB">
        <authorList>
            <consortium name="EnsemblMetazoa"/>
        </authorList>
    </citation>
    <scope>IDENTIFICATION</scope>
</reference>
<dbReference type="Proteomes" id="UP000014760">
    <property type="component" value="Unassembled WGS sequence"/>
</dbReference>
<evidence type="ECO:0000256" key="3">
    <source>
        <dbReference type="ARBA" id="ARBA00008430"/>
    </source>
</evidence>
<evidence type="ECO:0000313" key="12">
    <source>
        <dbReference type="Proteomes" id="UP000014760"/>
    </source>
</evidence>
<dbReference type="STRING" id="283909.R7V700"/>
<dbReference type="SUPFAM" id="SSF54236">
    <property type="entry name" value="Ubiquitin-like"/>
    <property type="match status" value="1"/>
</dbReference>
<accession>R7V700</accession>
<keyword evidence="7" id="KW-0832">Ubl conjugation</keyword>
<organism evidence="10">
    <name type="scientific">Capitella teleta</name>
    <name type="common">Polychaete worm</name>
    <dbReference type="NCBI Taxonomy" id="283909"/>
    <lineage>
        <taxon>Eukaryota</taxon>
        <taxon>Metazoa</taxon>
        <taxon>Spiralia</taxon>
        <taxon>Lophotrochozoa</taxon>
        <taxon>Annelida</taxon>
        <taxon>Polychaeta</taxon>
        <taxon>Sedentaria</taxon>
        <taxon>Scolecida</taxon>
        <taxon>Capitellidae</taxon>
        <taxon>Capitella</taxon>
    </lineage>
</organism>
<proteinExistence type="inferred from homology"/>